<accession>A0ABN9AM79</accession>
<keyword evidence="2" id="KW-1185">Reference proteome</keyword>
<comment type="caution">
    <text evidence="1">The sequence shown here is derived from an EMBL/GenBank/DDBJ whole genome shotgun (WGS) entry which is preliminary data.</text>
</comment>
<evidence type="ECO:0000313" key="2">
    <source>
        <dbReference type="Proteomes" id="UP001162483"/>
    </source>
</evidence>
<gene>
    <name evidence="1" type="ORF">SPARVUS_LOCUS1003540</name>
</gene>
<reference evidence="1" key="1">
    <citation type="submission" date="2023-05" db="EMBL/GenBank/DDBJ databases">
        <authorList>
            <person name="Stuckert A."/>
        </authorList>
    </citation>
    <scope>NUCLEOTIDE SEQUENCE</scope>
</reference>
<dbReference type="EMBL" id="CATNWA010000310">
    <property type="protein sequence ID" value="CAI9536295.1"/>
    <property type="molecule type" value="Genomic_DNA"/>
</dbReference>
<name>A0ABN9AM79_9NEOB</name>
<protein>
    <submittedName>
        <fullName evidence="1">Uncharacterized protein</fullName>
    </submittedName>
</protein>
<dbReference type="Proteomes" id="UP001162483">
    <property type="component" value="Unassembled WGS sequence"/>
</dbReference>
<sequence length="93" mass="10935">MRPSGPRRCEPSLTLDSHLCGWCQCGSAPKSVQPYHPHRELQTPRRVPLVLMARRPHWKTQPYWEPRFPCELRFPNKCREFFPACHGHGSPFK</sequence>
<organism evidence="1 2">
    <name type="scientific">Staurois parvus</name>
    <dbReference type="NCBI Taxonomy" id="386267"/>
    <lineage>
        <taxon>Eukaryota</taxon>
        <taxon>Metazoa</taxon>
        <taxon>Chordata</taxon>
        <taxon>Craniata</taxon>
        <taxon>Vertebrata</taxon>
        <taxon>Euteleostomi</taxon>
        <taxon>Amphibia</taxon>
        <taxon>Batrachia</taxon>
        <taxon>Anura</taxon>
        <taxon>Neobatrachia</taxon>
        <taxon>Ranoidea</taxon>
        <taxon>Ranidae</taxon>
        <taxon>Staurois</taxon>
    </lineage>
</organism>
<evidence type="ECO:0000313" key="1">
    <source>
        <dbReference type="EMBL" id="CAI9536295.1"/>
    </source>
</evidence>
<proteinExistence type="predicted"/>